<evidence type="ECO:0000256" key="2">
    <source>
        <dbReference type="ARBA" id="ARBA00022448"/>
    </source>
</evidence>
<dbReference type="PANTHER" id="PTHR43335:SF4">
    <property type="entry name" value="ABC TRANSPORTER, ATP-BINDING PROTEIN"/>
    <property type="match status" value="1"/>
</dbReference>
<evidence type="ECO:0000259" key="7">
    <source>
        <dbReference type="PROSITE" id="PS50893"/>
    </source>
</evidence>
<proteinExistence type="inferred from homology"/>
<evidence type="ECO:0000313" key="9">
    <source>
        <dbReference type="Proteomes" id="UP001551482"/>
    </source>
</evidence>
<comment type="similarity">
    <text evidence="1">Belongs to the ABC transporter superfamily.</text>
</comment>
<comment type="caution">
    <text evidence="8">The sequence shown here is derived from an EMBL/GenBank/DDBJ whole genome shotgun (WGS) entry which is preliminary data.</text>
</comment>
<keyword evidence="4 8" id="KW-0378">Hydrolase</keyword>
<dbReference type="SUPFAM" id="SSF52540">
    <property type="entry name" value="P-loop containing nucleoside triphosphate hydrolases"/>
    <property type="match status" value="1"/>
</dbReference>
<dbReference type="GO" id="GO:0016787">
    <property type="term" value="F:hydrolase activity"/>
    <property type="evidence" value="ECO:0007669"/>
    <property type="project" value="UniProtKB-KW"/>
</dbReference>
<evidence type="ECO:0000256" key="3">
    <source>
        <dbReference type="ARBA" id="ARBA00022741"/>
    </source>
</evidence>
<keyword evidence="5" id="KW-0067">ATP-binding</keyword>
<feature type="compositionally biased region" description="Gly residues" evidence="6">
    <location>
        <begin position="232"/>
        <end position="241"/>
    </location>
</feature>
<dbReference type="Pfam" id="PF02129">
    <property type="entry name" value="Peptidase_S15"/>
    <property type="match status" value="1"/>
</dbReference>
<keyword evidence="9" id="KW-1185">Reference proteome</keyword>
<keyword evidence="2" id="KW-0813">Transport</keyword>
<evidence type="ECO:0000256" key="4">
    <source>
        <dbReference type="ARBA" id="ARBA00022801"/>
    </source>
</evidence>
<dbReference type="SUPFAM" id="SSF53474">
    <property type="entry name" value="alpha/beta-Hydrolases"/>
    <property type="match status" value="1"/>
</dbReference>
<dbReference type="SUPFAM" id="SSF49785">
    <property type="entry name" value="Galactose-binding domain-like"/>
    <property type="match status" value="1"/>
</dbReference>
<dbReference type="InterPro" id="IPR008979">
    <property type="entry name" value="Galactose-bd-like_sf"/>
</dbReference>
<dbReference type="InterPro" id="IPR003593">
    <property type="entry name" value="AAA+_ATPase"/>
</dbReference>
<dbReference type="InterPro" id="IPR027417">
    <property type="entry name" value="P-loop_NTPase"/>
</dbReference>
<dbReference type="Gene3D" id="3.40.50.1820">
    <property type="entry name" value="alpha/beta hydrolase"/>
    <property type="match status" value="1"/>
</dbReference>
<dbReference type="InterPro" id="IPR013736">
    <property type="entry name" value="Xaa-Pro_dipept_C"/>
</dbReference>
<reference evidence="8 9" key="1">
    <citation type="submission" date="2024-06" db="EMBL/GenBank/DDBJ databases">
        <title>The Natural Products Discovery Center: Release of the First 8490 Sequenced Strains for Exploring Actinobacteria Biosynthetic Diversity.</title>
        <authorList>
            <person name="Kalkreuter E."/>
            <person name="Kautsar S.A."/>
            <person name="Yang D."/>
            <person name="Bader C.D."/>
            <person name="Teijaro C.N."/>
            <person name="Fluegel L."/>
            <person name="Davis C.M."/>
            <person name="Simpson J.R."/>
            <person name="Lauterbach L."/>
            <person name="Steele A.D."/>
            <person name="Gui C."/>
            <person name="Meng S."/>
            <person name="Li G."/>
            <person name="Viehrig K."/>
            <person name="Ye F."/>
            <person name="Su P."/>
            <person name="Kiefer A.F."/>
            <person name="Nichols A."/>
            <person name="Cepeda A.J."/>
            <person name="Yan W."/>
            <person name="Fan B."/>
            <person name="Jiang Y."/>
            <person name="Adhikari A."/>
            <person name="Zheng C.-J."/>
            <person name="Schuster L."/>
            <person name="Cowan T.M."/>
            <person name="Smanski M.J."/>
            <person name="Chevrette M.G."/>
            <person name="De Carvalho L.P.S."/>
            <person name="Shen B."/>
        </authorList>
    </citation>
    <scope>NUCLEOTIDE SEQUENCE [LARGE SCALE GENOMIC DNA]</scope>
    <source>
        <strain evidence="8 9">NPDC048946</strain>
    </source>
</reference>
<sequence length="940" mass="97421">MTWRTALTRRMPATRRARVLTAVGLVLVVLALAAIVTTSGGGGAAPVRSGQQRVEVAAGPGSPDRIGLDTTVYYPDTGAPAPAVLLGHGFGGNKSTVRAEAEGLARRGYVVMTWSARGFGASGGRIALDQPDYEVADARALVDWLAGRPEVLLDRPGDPRVGAAGVSYGGALALLLAAYDPRVDAVAPQWTWNDLGESLLPNAAGTGPATGVFKKMWAGVFFSSGASAAGGLGTDGPGAPGGQPPGAPADPADAAESVCGRFTAEVCAVYEEVARTGRPSDRAVELLRRASPASVADRLRVPALLIQGQNDSLFPLAEADRTARAVSANGFPVEVVWTAGGHDGGPQQSVLVRDKTVAWFDKWLASDEGARATEARRQGGGGAPVPAGPFSVTRLGGVDTSTREQVIRVAEGPRYPGTDGSTHLALPLAGPEQTVVNPPGGSPPSMSTLPGLGLLGALGQSGDASALGQLSLDMPGQSAFFMTQPLDRTLRITGGSTVRVRVSGAADIVLFAKLYDVDPGGGAVLPYQLAAPVRVVGAADGREVEIRLPEVDREIDAGHRLRLVLTTTDLGYATPAEPAAYRIAVVGPLTVPSVPGIKLPPPGYPWWTWGLPAIAAALAVVLVVTGKRRLKERAPIAALAEVPLRIQGLTKRYKGGKLAVDGLSCTVERGQVLGLLGPNGAGKTTALRMLMGLIHPDDGEIRIFGHIVTPGAPVLSRLGSFVEGPGFLPHLSGRDNLSLYWKATGRPAQDAHFEEALEIAGLGEALDRKVRTYSQGMRQRLAIAQAMLGLPDLLVLDEPTNGLDPPQIRAMRDVLIRYAANGRTVVVSSHLLAEVEQTCTHVVVMHRGRLVASGPVEEITGDGNTLAVGTPVPDRAVEVLSGMSGVASAVPEGEGVLVHLAGAEPSAVVAELVGAGVAVDRVTAKRRLEDAFLTLIGEQQ</sequence>
<dbReference type="InterPro" id="IPR017871">
    <property type="entry name" value="ABC_transporter-like_CS"/>
</dbReference>
<dbReference type="PANTHER" id="PTHR43335">
    <property type="entry name" value="ABC TRANSPORTER, ATP-BINDING PROTEIN"/>
    <property type="match status" value="1"/>
</dbReference>
<dbReference type="SMART" id="SM00939">
    <property type="entry name" value="PepX_C"/>
    <property type="match status" value="1"/>
</dbReference>
<evidence type="ECO:0000256" key="5">
    <source>
        <dbReference type="ARBA" id="ARBA00022840"/>
    </source>
</evidence>
<dbReference type="Gene3D" id="3.40.50.300">
    <property type="entry name" value="P-loop containing nucleotide triphosphate hydrolases"/>
    <property type="match status" value="1"/>
</dbReference>
<organism evidence="8 9">
    <name type="scientific">Streptodolium elevatio</name>
    <dbReference type="NCBI Taxonomy" id="3157996"/>
    <lineage>
        <taxon>Bacteria</taxon>
        <taxon>Bacillati</taxon>
        <taxon>Actinomycetota</taxon>
        <taxon>Actinomycetes</taxon>
        <taxon>Kitasatosporales</taxon>
        <taxon>Streptomycetaceae</taxon>
        <taxon>Streptodolium</taxon>
    </lineage>
</organism>
<name>A0ABV3DHI0_9ACTN</name>
<dbReference type="Proteomes" id="UP001551482">
    <property type="component" value="Unassembled WGS sequence"/>
</dbReference>
<feature type="region of interest" description="Disordered" evidence="6">
    <location>
        <begin position="232"/>
        <end position="254"/>
    </location>
</feature>
<dbReference type="InterPro" id="IPR000383">
    <property type="entry name" value="Xaa-Pro-like_dom"/>
</dbReference>
<dbReference type="PROSITE" id="PS50893">
    <property type="entry name" value="ABC_TRANSPORTER_2"/>
    <property type="match status" value="1"/>
</dbReference>
<dbReference type="CDD" id="cd03268">
    <property type="entry name" value="ABC_BcrA_bacitracin_resist"/>
    <property type="match status" value="1"/>
</dbReference>
<dbReference type="EMBL" id="JBEZFP010000030">
    <property type="protein sequence ID" value="MEU8134677.1"/>
    <property type="molecule type" value="Genomic_DNA"/>
</dbReference>
<dbReference type="RefSeq" id="WP_358353542.1">
    <property type="nucleotide sequence ID" value="NZ_JBEZFP010000030.1"/>
</dbReference>
<dbReference type="SMART" id="SM00382">
    <property type="entry name" value="AAA"/>
    <property type="match status" value="1"/>
</dbReference>
<dbReference type="Pfam" id="PF08530">
    <property type="entry name" value="PepX_C"/>
    <property type="match status" value="1"/>
</dbReference>
<feature type="domain" description="ABC transporter" evidence="7">
    <location>
        <begin position="644"/>
        <end position="872"/>
    </location>
</feature>
<dbReference type="PROSITE" id="PS00211">
    <property type="entry name" value="ABC_TRANSPORTER_1"/>
    <property type="match status" value="1"/>
</dbReference>
<accession>A0ABV3DHI0</accession>
<evidence type="ECO:0000313" key="8">
    <source>
        <dbReference type="EMBL" id="MEU8134677.1"/>
    </source>
</evidence>
<gene>
    <name evidence="8" type="ORF">AB0C36_14320</name>
</gene>
<evidence type="ECO:0000256" key="1">
    <source>
        <dbReference type="ARBA" id="ARBA00005417"/>
    </source>
</evidence>
<protein>
    <submittedName>
        <fullName evidence="8">Alpha/beta fold hydrolase</fullName>
    </submittedName>
</protein>
<evidence type="ECO:0000256" key="6">
    <source>
        <dbReference type="SAM" id="MobiDB-lite"/>
    </source>
</evidence>
<dbReference type="InterPro" id="IPR003439">
    <property type="entry name" value="ABC_transporter-like_ATP-bd"/>
</dbReference>
<keyword evidence="3" id="KW-0547">Nucleotide-binding</keyword>
<dbReference type="InterPro" id="IPR029058">
    <property type="entry name" value="AB_hydrolase_fold"/>
</dbReference>
<feature type="region of interest" description="Disordered" evidence="6">
    <location>
        <begin position="370"/>
        <end position="391"/>
    </location>
</feature>
<dbReference type="Pfam" id="PF00005">
    <property type="entry name" value="ABC_tran"/>
    <property type="match status" value="1"/>
</dbReference>
<dbReference type="Gene3D" id="2.60.120.260">
    <property type="entry name" value="Galactose-binding domain-like"/>
    <property type="match status" value="1"/>
</dbReference>